<evidence type="ECO:0000313" key="8">
    <source>
        <dbReference type="EMBL" id="PRZ42430.1"/>
    </source>
</evidence>
<dbReference type="OrthoDB" id="54272at2"/>
<dbReference type="PRINTS" id="PR00385">
    <property type="entry name" value="P450"/>
</dbReference>
<evidence type="ECO:0000256" key="6">
    <source>
        <dbReference type="ARBA" id="ARBA00023033"/>
    </source>
</evidence>
<evidence type="ECO:0000256" key="5">
    <source>
        <dbReference type="ARBA" id="ARBA00023004"/>
    </source>
</evidence>
<dbReference type="PRINTS" id="PR00359">
    <property type="entry name" value="BP450"/>
</dbReference>
<evidence type="ECO:0000256" key="3">
    <source>
        <dbReference type="ARBA" id="ARBA00022723"/>
    </source>
</evidence>
<name>A0A2T1A1E3_9ACTN</name>
<dbReference type="GO" id="GO:0005506">
    <property type="term" value="F:iron ion binding"/>
    <property type="evidence" value="ECO:0007669"/>
    <property type="project" value="InterPro"/>
</dbReference>
<dbReference type="EMBL" id="PVUE01000005">
    <property type="protein sequence ID" value="PRZ42430.1"/>
    <property type="molecule type" value="Genomic_DNA"/>
</dbReference>
<dbReference type="RefSeq" id="WP_106348475.1">
    <property type="nucleotide sequence ID" value="NZ_PVUE01000005.1"/>
</dbReference>
<keyword evidence="2 7" id="KW-0349">Heme</keyword>
<evidence type="ECO:0000313" key="9">
    <source>
        <dbReference type="Proteomes" id="UP000237752"/>
    </source>
</evidence>
<comment type="similarity">
    <text evidence="1 7">Belongs to the cytochrome P450 family.</text>
</comment>
<dbReference type="Gene3D" id="1.10.630.10">
    <property type="entry name" value="Cytochrome P450"/>
    <property type="match status" value="1"/>
</dbReference>
<dbReference type="FunFam" id="1.10.630.10:FF:000018">
    <property type="entry name" value="Cytochrome P450 monooxygenase"/>
    <property type="match status" value="1"/>
</dbReference>
<dbReference type="SUPFAM" id="SSF48264">
    <property type="entry name" value="Cytochrome P450"/>
    <property type="match status" value="1"/>
</dbReference>
<reference evidence="8 9" key="1">
    <citation type="submission" date="2018-03" db="EMBL/GenBank/DDBJ databases">
        <title>Genomic Encyclopedia of Archaeal and Bacterial Type Strains, Phase II (KMG-II): from individual species to whole genera.</title>
        <authorList>
            <person name="Goeker M."/>
        </authorList>
    </citation>
    <scope>NUCLEOTIDE SEQUENCE [LARGE SCALE GENOMIC DNA]</scope>
    <source>
        <strain evidence="8 9">DSM 100065</strain>
    </source>
</reference>
<evidence type="ECO:0000256" key="2">
    <source>
        <dbReference type="ARBA" id="ARBA00022617"/>
    </source>
</evidence>
<protein>
    <recommendedName>
        <fullName evidence="10">Cytochrome P450</fullName>
    </recommendedName>
</protein>
<dbReference type="GO" id="GO:0006707">
    <property type="term" value="P:cholesterol catabolic process"/>
    <property type="evidence" value="ECO:0007669"/>
    <property type="project" value="TreeGrafter"/>
</dbReference>
<dbReference type="InterPro" id="IPR036396">
    <property type="entry name" value="Cyt_P450_sf"/>
</dbReference>
<accession>A0A2T1A1E3</accession>
<keyword evidence="3 7" id="KW-0479">Metal-binding</keyword>
<dbReference type="PROSITE" id="PS00086">
    <property type="entry name" value="CYTOCHROME_P450"/>
    <property type="match status" value="1"/>
</dbReference>
<keyword evidence="5 7" id="KW-0408">Iron</keyword>
<comment type="caution">
    <text evidence="8">The sequence shown here is derived from an EMBL/GenBank/DDBJ whole genome shotgun (WGS) entry which is preliminary data.</text>
</comment>
<dbReference type="AlphaFoldDB" id="A0A2T1A1E3"/>
<keyword evidence="6 7" id="KW-0503">Monooxygenase</keyword>
<dbReference type="PANTHER" id="PTHR46696:SF4">
    <property type="entry name" value="BIOTIN BIOSYNTHESIS CYTOCHROME P450"/>
    <property type="match status" value="1"/>
</dbReference>
<evidence type="ECO:0000256" key="7">
    <source>
        <dbReference type="RuleBase" id="RU000461"/>
    </source>
</evidence>
<dbReference type="GO" id="GO:0020037">
    <property type="term" value="F:heme binding"/>
    <property type="evidence" value="ECO:0007669"/>
    <property type="project" value="InterPro"/>
</dbReference>
<dbReference type="GO" id="GO:0036199">
    <property type="term" value="F:cholest-4-en-3-one 26-monooxygenase activity"/>
    <property type="evidence" value="ECO:0007669"/>
    <property type="project" value="TreeGrafter"/>
</dbReference>
<evidence type="ECO:0000256" key="4">
    <source>
        <dbReference type="ARBA" id="ARBA00023002"/>
    </source>
</evidence>
<dbReference type="InterPro" id="IPR017972">
    <property type="entry name" value="Cyt_P450_CS"/>
</dbReference>
<sequence length="444" mass="49474">MKLSSREELVRAARFLSSLYMTKCYLQYVGRVRGNPLARSSISPWHANPYPQYERIRAEGPIARGLAKGVYATAHHDVCKQVLTSRSFGTVGRDDNSPFDRVVDLSLLEMDPPDHTRVRRVAAPAFTPRRMAAYEERIETLVQEIVDRAIARGNFDLQKLIAAPLPIAIISQLLGVDDVDDVAFVRYGTALGGLLDGPQSMRHMREATSARDALREMFEPLIEQRRTDPREDMLTTLAQHEGDTISADEMMPLCTLLLVAGFETTVNLIGNAIHQLMRHRDQWDRLVEDPGLAAGAVEETLRFDPPVQLTSRVAREDIEIGGRLVRKGSWVIPILAAAGRDPKVFDQPGRYDITRVDASNHLAFSSGIHYCVGASLARLEATIALRVIAERMPTLRLNGKVPIRPSRVIRGVRRLPVRVDAGSHAQRLTLKAHSYKESSPDSSL</sequence>
<evidence type="ECO:0000256" key="1">
    <source>
        <dbReference type="ARBA" id="ARBA00010617"/>
    </source>
</evidence>
<dbReference type="Proteomes" id="UP000237752">
    <property type="component" value="Unassembled WGS sequence"/>
</dbReference>
<dbReference type="GO" id="GO:0008395">
    <property type="term" value="F:steroid hydroxylase activity"/>
    <property type="evidence" value="ECO:0007669"/>
    <property type="project" value="TreeGrafter"/>
</dbReference>
<dbReference type="InterPro" id="IPR002397">
    <property type="entry name" value="Cyt_P450_B"/>
</dbReference>
<gene>
    <name evidence="8" type="ORF">CLV47_10548</name>
</gene>
<evidence type="ECO:0008006" key="10">
    <source>
        <dbReference type="Google" id="ProtNLM"/>
    </source>
</evidence>
<dbReference type="PANTHER" id="PTHR46696">
    <property type="entry name" value="P450, PUTATIVE (EUROFUNG)-RELATED"/>
    <property type="match status" value="1"/>
</dbReference>
<dbReference type="InterPro" id="IPR001128">
    <property type="entry name" value="Cyt_P450"/>
</dbReference>
<keyword evidence="4 7" id="KW-0560">Oxidoreductase</keyword>
<proteinExistence type="inferred from homology"/>
<dbReference type="Pfam" id="PF00067">
    <property type="entry name" value="p450"/>
    <property type="match status" value="2"/>
</dbReference>
<organism evidence="8 9">
    <name type="scientific">Antricoccus suffuscus</name>
    <dbReference type="NCBI Taxonomy" id="1629062"/>
    <lineage>
        <taxon>Bacteria</taxon>
        <taxon>Bacillati</taxon>
        <taxon>Actinomycetota</taxon>
        <taxon>Actinomycetes</taxon>
        <taxon>Geodermatophilales</taxon>
        <taxon>Antricoccaceae</taxon>
        <taxon>Antricoccus</taxon>
    </lineage>
</organism>
<keyword evidence="9" id="KW-1185">Reference proteome</keyword>
<dbReference type="CDD" id="cd20625">
    <property type="entry name" value="CYP164-like"/>
    <property type="match status" value="1"/>
</dbReference>